<sequence>MSEAVEGHLAVKMCGLEDVYQSRIKALRHEEERYVRRSSRIRAFNIALFSSGSSIIAFVTFSVYRARSGSLNVASVFYVLSLLQLPSAYLVDKFALASQFVSELGVSLTRIQAFLSLPELPPAPAACKDGQRIPAKADVGGGHRLASSAAATQPRETSVTAGAEGAAAGDLRRGFVAMHGGHFGWRWPLGRSGSAEDALKRLAAAEGAEVADSGASGDPDEGACFPRRAAAAAVIAACLGRRRAEVAAARNEEAGPAKARAPSGPLAGAVPGGGEHRGGPLSGLVQLPPADIVVTCTQRAGTGTCKTHAASQELCGDMAATLSGVCFACAPGELLGVCGATGSGKSTLLAALLGQLQPLQPLGEQEQLQPLQQQRGDTCGGGVEVCGSVAYCAQVPWIMAGSSVRENITFGLPYEEGWYDTVVRACCLHEDLARMAAGDLTELGEGGAGLSGGQKARVALARACYCRPHVALLDDPLSAVDARVGRELFDGVLGPAGLMASRCGTTRLLVTHQEQFLPLCDRVLLLRSGRQAALGPWAEVEQLRREAAPAGVPDTAAAAPPSAAAKSPCFAAAVVLGCDSSADGTDSPTVFLPPATAFAAAVDACAVLPQPVGRSLQQCASPRPGPVAEATSGEQGGGAAADADADVESPRAAAGAAGCSSAGAVPTPAGRLALATQLSVDVSCIPERAHGHEERFADSRQQQQLQSQQERPCQNRQAGSRLRAVASDGAIAFHFAASRAGTCDASPGGVEPNSAAGSGTSTPIYAHIGAGAGGRSNTAKRPGRGSWLLRHLSLRHQLGGADSSSLPVSAPGTPAGTRGALRISAASGPLAQSPRDFGRSVSSINGGRLSAGGLAIGGKAKMISQWIASGNRLTMLGGAGGGRRTSDPGTGGGGAGGKFLERAPTGVSLLAAEDKEMGSVSWAVYGRYVRCLGLVLACVVVLGLLAGEAAYLAADWWLALWAAEEPEQQAEPRWQWVYGILTAAVFILSVSRFVLFFEAAVSASTGLHNKILTRVLRAPLSFFHSNPAGRIVNRFSKDQGLVDDLLPGSFGEVLDSGTLVFGAVVLVGIAVPFVMPLFIPLVLAFMWVRKRYISGSREFRRWEAVTYSPIYTFVAATCKGLPTIRAYGASERFQQELLRLLSRSAEWSYASNAGWCWLGLRTDTLSATTLLSAAVMSVGVRDKLSIEVLALALTHALNVTALMQFFVQLGTAEVENHMTSVERLLAYTQLDSEPLRVAEGGGQPPQGWPRSGHLQFEDVSAAYQPGLPPVLRGVTFSVSAGSSCGVVGRTGSGKSSLLLTLFRMVDLTHGCIRLDGVDIAAVGLDALRRHLAVIPQDPVLFGGSLRSNLDPWGAHSRDDAALWAVLRCVRLAGAVSALPGGLDAQVAAGGANLSAGQRQLLCLARAMLQRAKVLALDEATANVDAETDEAVQAALRDFLQGGGGGGPDISTTGGSGAGGGSGGGGVALVIAHRLDTVMDLDALLVLADGQVEEWGPPRVLLRGGGSLSHMAAAAAVPQIGSMRSGGADAVVDEGQAGDLAGTDCRVGLGKMVRSVSDAGWRG</sequence>
<reference evidence="14 15" key="1">
    <citation type="journal article" date="2007" name="Science">
        <title>The Chlamydomonas genome reveals the evolution of key animal and plant functions.</title>
        <authorList>
            <person name="Merchant S.S."/>
            <person name="Prochnik S.E."/>
            <person name="Vallon O."/>
            <person name="Harris E.H."/>
            <person name="Karpowicz S.J."/>
            <person name="Witman G.B."/>
            <person name="Terry A."/>
            <person name="Salamov A."/>
            <person name="Fritz-Laylin L.K."/>
            <person name="Marechal-Drouard L."/>
            <person name="Marshall W.F."/>
            <person name="Qu L.H."/>
            <person name="Nelson D.R."/>
            <person name="Sanderfoot A.A."/>
            <person name="Spalding M.H."/>
            <person name="Kapitonov V.V."/>
            <person name="Ren Q."/>
            <person name="Ferris P."/>
            <person name="Lindquist E."/>
            <person name="Shapiro H."/>
            <person name="Lucas S.M."/>
            <person name="Grimwood J."/>
            <person name="Schmutz J."/>
            <person name="Cardol P."/>
            <person name="Cerutti H."/>
            <person name="Chanfreau G."/>
            <person name="Chen C.L."/>
            <person name="Cognat V."/>
            <person name="Croft M.T."/>
            <person name="Dent R."/>
            <person name="Dutcher S."/>
            <person name="Fernandez E."/>
            <person name="Fukuzawa H."/>
            <person name="Gonzalez-Ballester D."/>
            <person name="Gonzalez-Halphen D."/>
            <person name="Hallmann A."/>
            <person name="Hanikenne M."/>
            <person name="Hippler M."/>
            <person name="Inwood W."/>
            <person name="Jabbari K."/>
            <person name="Kalanon M."/>
            <person name="Kuras R."/>
            <person name="Lefebvre P.A."/>
            <person name="Lemaire S.D."/>
            <person name="Lobanov A.V."/>
            <person name="Lohr M."/>
            <person name="Manuell A."/>
            <person name="Meier I."/>
            <person name="Mets L."/>
            <person name="Mittag M."/>
            <person name="Mittelmeier T."/>
            <person name="Moroney J.V."/>
            <person name="Moseley J."/>
            <person name="Napoli C."/>
            <person name="Nedelcu A.M."/>
            <person name="Niyogi K."/>
            <person name="Novoselov S.V."/>
            <person name="Paulsen I.T."/>
            <person name="Pazour G."/>
            <person name="Purton S."/>
            <person name="Ral J.P."/>
            <person name="Riano-Pachon D.M."/>
            <person name="Riekhof W."/>
            <person name="Rymarquis L."/>
            <person name="Schroda M."/>
            <person name="Stern D."/>
            <person name="Umen J."/>
            <person name="Willows R."/>
            <person name="Wilson N."/>
            <person name="Zimmer S.L."/>
            <person name="Allmer J."/>
            <person name="Balk J."/>
            <person name="Bisova K."/>
            <person name="Chen C.J."/>
            <person name="Elias M."/>
            <person name="Gendler K."/>
            <person name="Hauser C."/>
            <person name="Lamb M.R."/>
            <person name="Ledford H."/>
            <person name="Long J.C."/>
            <person name="Minagawa J."/>
            <person name="Page M.D."/>
            <person name="Pan J."/>
            <person name="Pootakham W."/>
            <person name="Roje S."/>
            <person name="Rose A."/>
            <person name="Stahlberg E."/>
            <person name="Terauchi A.M."/>
            <person name="Yang P."/>
            <person name="Ball S."/>
            <person name="Bowler C."/>
            <person name="Dieckmann C.L."/>
            <person name="Gladyshev V.N."/>
            <person name="Green P."/>
            <person name="Jorgensen R."/>
            <person name="Mayfield S."/>
            <person name="Mueller-Roeber B."/>
            <person name="Rajamani S."/>
            <person name="Sayre R.T."/>
            <person name="Brokstein P."/>
            <person name="Dubchak I."/>
            <person name="Goodstein D."/>
            <person name="Hornick L."/>
            <person name="Huang Y.W."/>
            <person name="Jhaveri J."/>
            <person name="Luo Y."/>
            <person name="Martinez D."/>
            <person name="Ngau W.C."/>
            <person name="Otillar B."/>
            <person name="Poliakov A."/>
            <person name="Porter A."/>
            <person name="Szajkowski L."/>
            <person name="Werner G."/>
            <person name="Zhou K."/>
            <person name="Grigoriev I.V."/>
            <person name="Rokhsar D.S."/>
            <person name="Grossman A.R."/>
        </authorList>
    </citation>
    <scope>NUCLEOTIDE SEQUENCE [LARGE SCALE GENOMIC DNA]</scope>
    <source>
        <strain evidence="15">CC-503</strain>
    </source>
</reference>
<gene>
    <name evidence="14" type="ORF">CHLRE_08g369720v5</name>
</gene>
<dbReference type="Gene3D" id="1.20.1560.10">
    <property type="entry name" value="ABC transporter type 1, transmembrane domain"/>
    <property type="match status" value="2"/>
</dbReference>
<dbReference type="GO" id="GO:0016020">
    <property type="term" value="C:membrane"/>
    <property type="evidence" value="ECO:0007669"/>
    <property type="project" value="UniProtKB-SubCell"/>
</dbReference>
<dbReference type="InterPro" id="IPR027417">
    <property type="entry name" value="P-loop_NTPase"/>
</dbReference>
<dbReference type="GeneID" id="5721724"/>
<dbReference type="FunFam" id="3.40.50.300:FF:000630">
    <property type="entry name" value="ATP-binding cassette (ABC) transporter, putative"/>
    <property type="match status" value="1"/>
</dbReference>
<feature type="transmembrane region" description="Helical" evidence="11">
    <location>
        <begin position="1059"/>
        <end position="1088"/>
    </location>
</feature>
<dbReference type="Gene3D" id="3.40.50.300">
    <property type="entry name" value="P-loop containing nucleotide triphosphate hydrolases"/>
    <property type="match status" value="2"/>
</dbReference>
<dbReference type="PANTHER" id="PTHR24223:SF453">
    <property type="entry name" value="ABC TRANSPORTER"/>
    <property type="match status" value="1"/>
</dbReference>
<keyword evidence="7" id="KW-0067">ATP-binding</keyword>
<dbReference type="RefSeq" id="XP_042922005.1">
    <property type="nucleotide sequence ID" value="XM_043065003.1"/>
</dbReference>
<dbReference type="Gramene" id="PNW79863">
    <property type="protein sequence ID" value="PNW79863"/>
    <property type="gene ID" value="CHLRE_08g369720v5"/>
</dbReference>
<dbReference type="InterPro" id="IPR050173">
    <property type="entry name" value="ABC_transporter_C-like"/>
</dbReference>
<comment type="similarity">
    <text evidence="2">Belongs to the ABC transporter superfamily. ABCC family. Conjugate transporter (TC 3.A.1.208) subfamily.</text>
</comment>
<organism evidence="14 15">
    <name type="scientific">Chlamydomonas reinhardtii</name>
    <name type="common">Chlamydomonas smithii</name>
    <dbReference type="NCBI Taxonomy" id="3055"/>
    <lineage>
        <taxon>Eukaryota</taxon>
        <taxon>Viridiplantae</taxon>
        <taxon>Chlorophyta</taxon>
        <taxon>core chlorophytes</taxon>
        <taxon>Chlorophyceae</taxon>
        <taxon>CS clade</taxon>
        <taxon>Chlamydomonadales</taxon>
        <taxon>Chlamydomonadaceae</taxon>
        <taxon>Chlamydomonas</taxon>
    </lineage>
</organism>
<dbReference type="GO" id="GO:0016887">
    <property type="term" value="F:ATP hydrolysis activity"/>
    <property type="evidence" value="ECO:0007669"/>
    <property type="project" value="InterPro"/>
</dbReference>
<keyword evidence="3" id="KW-0813">Transport</keyword>
<evidence type="ECO:0000256" key="7">
    <source>
        <dbReference type="ARBA" id="ARBA00022840"/>
    </source>
</evidence>
<dbReference type="InParanoid" id="A0A2K3DH39"/>
<dbReference type="InterPro" id="IPR003439">
    <property type="entry name" value="ABC_transporter-like_ATP-bd"/>
</dbReference>
<dbReference type="STRING" id="3055.A0A2K3DH39"/>
<evidence type="ECO:0000256" key="4">
    <source>
        <dbReference type="ARBA" id="ARBA00022692"/>
    </source>
</evidence>
<dbReference type="InterPro" id="IPR017871">
    <property type="entry name" value="ABC_transporter-like_CS"/>
</dbReference>
<proteinExistence type="inferred from homology"/>
<dbReference type="PaxDb" id="3055-EDP01107"/>
<dbReference type="PROSITE" id="PS00211">
    <property type="entry name" value="ABC_TRANSPORTER_1"/>
    <property type="match status" value="1"/>
</dbReference>
<dbReference type="GO" id="GO:0140359">
    <property type="term" value="F:ABC-type transporter activity"/>
    <property type="evidence" value="ECO:0000318"/>
    <property type="project" value="GO_Central"/>
</dbReference>
<feature type="region of interest" description="Disordered" evidence="10">
    <location>
        <begin position="693"/>
        <end position="719"/>
    </location>
</feature>
<evidence type="ECO:0000256" key="5">
    <source>
        <dbReference type="ARBA" id="ARBA00022737"/>
    </source>
</evidence>
<dbReference type="KEGG" id="cre:CHLRE_08g369720v5"/>
<dbReference type="FunFam" id="1.20.1560.10:FF:000013">
    <property type="entry name" value="ABC transporter C family member 2"/>
    <property type="match status" value="1"/>
</dbReference>
<keyword evidence="8 11" id="KW-1133">Transmembrane helix</keyword>
<dbReference type="FunFam" id="3.40.50.300:FF:002811">
    <property type="entry name" value="ABC transporter, ATP-binding protein"/>
    <property type="match status" value="1"/>
</dbReference>
<dbReference type="InterPro" id="IPR003593">
    <property type="entry name" value="AAA+_ATPase"/>
</dbReference>
<dbReference type="Pfam" id="PF00005">
    <property type="entry name" value="ABC_tran"/>
    <property type="match status" value="2"/>
</dbReference>
<evidence type="ECO:0000256" key="2">
    <source>
        <dbReference type="ARBA" id="ARBA00009726"/>
    </source>
</evidence>
<dbReference type="InterPro" id="IPR044726">
    <property type="entry name" value="ABCC_6TM_D2"/>
</dbReference>
<feature type="domain" description="ABC transmembrane type-1" evidence="13">
    <location>
        <begin position="939"/>
        <end position="1209"/>
    </location>
</feature>
<feature type="transmembrane region" description="Helical" evidence="11">
    <location>
        <begin position="43"/>
        <end position="64"/>
    </location>
</feature>
<evidence type="ECO:0000313" key="15">
    <source>
        <dbReference type="Proteomes" id="UP000006906"/>
    </source>
</evidence>
<dbReference type="GO" id="GO:0055085">
    <property type="term" value="P:transmembrane transport"/>
    <property type="evidence" value="ECO:0000318"/>
    <property type="project" value="GO_Central"/>
</dbReference>
<dbReference type="CDD" id="cd03244">
    <property type="entry name" value="ABCC_MRP_domain2"/>
    <property type="match status" value="1"/>
</dbReference>
<protein>
    <submittedName>
        <fullName evidence="14">Uncharacterized protein</fullName>
    </submittedName>
</protein>
<feature type="region of interest" description="Disordered" evidence="10">
    <location>
        <begin position="616"/>
        <end position="649"/>
    </location>
</feature>
<keyword evidence="9 11" id="KW-0472">Membrane</keyword>
<dbReference type="PROSITE" id="PS50929">
    <property type="entry name" value="ABC_TM1F"/>
    <property type="match status" value="2"/>
</dbReference>
<dbReference type="EMBL" id="CM008969">
    <property type="protein sequence ID" value="PNW79863.1"/>
    <property type="molecule type" value="Genomic_DNA"/>
</dbReference>
<dbReference type="InterPro" id="IPR011527">
    <property type="entry name" value="ABC1_TM_dom"/>
</dbReference>
<dbReference type="InterPro" id="IPR036640">
    <property type="entry name" value="ABC1_TM_sf"/>
</dbReference>
<evidence type="ECO:0000256" key="6">
    <source>
        <dbReference type="ARBA" id="ARBA00022741"/>
    </source>
</evidence>
<dbReference type="OrthoDB" id="6500128at2759"/>
<evidence type="ECO:0000256" key="8">
    <source>
        <dbReference type="ARBA" id="ARBA00022989"/>
    </source>
</evidence>
<feature type="region of interest" description="Disordered" evidence="10">
    <location>
        <begin position="878"/>
        <end position="899"/>
    </location>
</feature>
<feature type="compositionally biased region" description="Gly residues" evidence="10">
    <location>
        <begin position="878"/>
        <end position="897"/>
    </location>
</feature>
<dbReference type="SUPFAM" id="SSF90123">
    <property type="entry name" value="ABC transporter transmembrane region"/>
    <property type="match status" value="2"/>
</dbReference>
<keyword evidence="4 11" id="KW-0812">Transmembrane</keyword>
<evidence type="ECO:0000256" key="9">
    <source>
        <dbReference type="ARBA" id="ARBA00023136"/>
    </source>
</evidence>
<feature type="transmembrane region" description="Helical" evidence="11">
    <location>
        <begin position="974"/>
        <end position="995"/>
    </location>
</feature>
<keyword evidence="15" id="KW-1185">Reference proteome</keyword>
<comment type="subcellular location">
    <subcellularLocation>
        <location evidence="1">Membrane</location>
        <topology evidence="1">Multi-pass membrane protein</topology>
    </subcellularLocation>
</comment>
<name>A0A2K3DH39_CHLRE</name>
<dbReference type="PANTHER" id="PTHR24223">
    <property type="entry name" value="ATP-BINDING CASSETTE SUB-FAMILY C"/>
    <property type="match status" value="1"/>
</dbReference>
<dbReference type="Proteomes" id="UP000006906">
    <property type="component" value="Chromosome 8"/>
</dbReference>
<evidence type="ECO:0000256" key="11">
    <source>
        <dbReference type="SAM" id="Phobius"/>
    </source>
</evidence>
<evidence type="ECO:0000256" key="3">
    <source>
        <dbReference type="ARBA" id="ARBA00022448"/>
    </source>
</evidence>
<dbReference type="CDD" id="cd18580">
    <property type="entry name" value="ABC_6TM_ABCC_D2"/>
    <property type="match status" value="1"/>
</dbReference>
<feature type="domain" description="ABC transporter" evidence="12">
    <location>
        <begin position="305"/>
        <end position="553"/>
    </location>
</feature>
<feature type="domain" description="ABC transmembrane type-1" evidence="13">
    <location>
        <begin position="1"/>
        <end position="84"/>
    </location>
</feature>
<dbReference type="SUPFAM" id="SSF52540">
    <property type="entry name" value="P-loop containing nucleoside triphosphate hydrolases"/>
    <property type="match status" value="2"/>
</dbReference>
<dbReference type="Pfam" id="PF00664">
    <property type="entry name" value="ABC_membrane"/>
    <property type="match status" value="1"/>
</dbReference>
<evidence type="ECO:0000259" key="13">
    <source>
        <dbReference type="PROSITE" id="PS50929"/>
    </source>
</evidence>
<evidence type="ECO:0000256" key="10">
    <source>
        <dbReference type="SAM" id="MobiDB-lite"/>
    </source>
</evidence>
<evidence type="ECO:0000313" key="14">
    <source>
        <dbReference type="EMBL" id="PNW79863.1"/>
    </source>
</evidence>
<evidence type="ECO:0000256" key="1">
    <source>
        <dbReference type="ARBA" id="ARBA00004141"/>
    </source>
</evidence>
<keyword evidence="6" id="KW-0547">Nucleotide-binding</keyword>
<accession>A0A2K3DH39</accession>
<feature type="transmembrane region" description="Helical" evidence="11">
    <location>
        <begin position="931"/>
        <end position="954"/>
    </location>
</feature>
<feature type="domain" description="ABC transporter" evidence="12">
    <location>
        <begin position="1254"/>
        <end position="1513"/>
    </location>
</feature>
<keyword evidence="5" id="KW-0677">Repeat</keyword>
<evidence type="ECO:0000259" key="12">
    <source>
        <dbReference type="PROSITE" id="PS50893"/>
    </source>
</evidence>
<dbReference type="SMART" id="SM00382">
    <property type="entry name" value="AAA"/>
    <property type="match status" value="2"/>
</dbReference>
<dbReference type="ExpressionAtlas" id="A0A2K3DH39">
    <property type="expression patterns" value="baseline and differential"/>
</dbReference>
<dbReference type="PROSITE" id="PS50893">
    <property type="entry name" value="ABC_TRANSPORTER_2"/>
    <property type="match status" value="2"/>
</dbReference>
<dbReference type="GO" id="GO:0005524">
    <property type="term" value="F:ATP binding"/>
    <property type="evidence" value="ECO:0007669"/>
    <property type="project" value="UniProtKB-KW"/>
</dbReference>